<dbReference type="PROSITE" id="PS50801">
    <property type="entry name" value="STAS"/>
    <property type="match status" value="1"/>
</dbReference>
<comment type="caution">
    <text evidence="2">The sequence shown here is derived from an EMBL/GenBank/DDBJ whole genome shotgun (WGS) entry which is preliminary data.</text>
</comment>
<dbReference type="OrthoDB" id="9810449at2"/>
<keyword evidence="2" id="KW-0378">Hydrolase</keyword>
<dbReference type="GO" id="GO:0016791">
    <property type="term" value="F:phosphatase activity"/>
    <property type="evidence" value="ECO:0007669"/>
    <property type="project" value="TreeGrafter"/>
</dbReference>
<accession>A0A4Q4ZEP7</accession>
<dbReference type="InterPro" id="IPR023214">
    <property type="entry name" value="HAD_sf"/>
</dbReference>
<protein>
    <submittedName>
        <fullName evidence="2">HAD-IIA family hydrolase</fullName>
    </submittedName>
</protein>
<dbReference type="PANTHER" id="PTHR19288">
    <property type="entry name" value="4-NITROPHENYLPHOSPHATASE-RELATED"/>
    <property type="match status" value="1"/>
</dbReference>
<proteinExistence type="predicted"/>
<dbReference type="Proteomes" id="UP000295198">
    <property type="component" value="Unassembled WGS sequence"/>
</dbReference>
<dbReference type="SUPFAM" id="SSF56784">
    <property type="entry name" value="HAD-like"/>
    <property type="match status" value="1"/>
</dbReference>
<sequence length="317" mass="33601">MLDLDGVVYIGAAAVDGAPEHLRRARTAGLHLAFVTNNASRPPQRVADHLVRLGVEVGPSDVVTSAQAAAHLLADRLPTGARVFTLGGDGLREALVEEGLEPVGSRDDEPAAVVTGYGPDVVWRDIMVGAVLIRDGLPWVASNTDMTIPTDYGIGPGHGVQVRMLREFSGVEPEVAGKPQRPLLDETVRRVGGDHPLMVGDRLDTDIEGAHNAGVDSLCVLTGVSGLADLAAADRQHRPTYLSRTLEGLFTAHPVPEDDGAQTVLGGWRATVVDGRLCVDGDGRSADDWWRAVVTAAWRYADETGEVADTGDLRPPE</sequence>
<dbReference type="Pfam" id="PF13344">
    <property type="entry name" value="Hydrolase_6"/>
    <property type="match status" value="1"/>
</dbReference>
<reference evidence="2 3" key="1">
    <citation type="submission" date="2019-01" db="EMBL/GenBank/DDBJ databases">
        <title>Nocardioides guangzhouensis sp. nov., an actinobacterium isolated from soil.</title>
        <authorList>
            <person name="Fu Y."/>
            <person name="Cai Y."/>
            <person name="Lin Z."/>
            <person name="Chen P."/>
        </authorList>
    </citation>
    <scope>NUCLEOTIDE SEQUENCE [LARGE SCALE GENOMIC DNA]</scope>
    <source>
        <strain evidence="2 3">130</strain>
    </source>
</reference>
<dbReference type="InterPro" id="IPR002645">
    <property type="entry name" value="STAS_dom"/>
</dbReference>
<dbReference type="InterPro" id="IPR036412">
    <property type="entry name" value="HAD-like_sf"/>
</dbReference>
<dbReference type="PANTHER" id="PTHR19288:SF95">
    <property type="entry name" value="D-GLYCEROL 3-PHOSPHATE PHOSPHATASE"/>
    <property type="match status" value="1"/>
</dbReference>
<evidence type="ECO:0000313" key="2">
    <source>
        <dbReference type="EMBL" id="RYP86115.1"/>
    </source>
</evidence>
<evidence type="ECO:0000259" key="1">
    <source>
        <dbReference type="PROSITE" id="PS50801"/>
    </source>
</evidence>
<gene>
    <name evidence="2" type="ORF">EKO23_10335</name>
</gene>
<feature type="domain" description="STAS" evidence="1">
    <location>
        <begin position="1"/>
        <end position="73"/>
    </location>
</feature>
<dbReference type="GO" id="GO:0005737">
    <property type="term" value="C:cytoplasm"/>
    <property type="evidence" value="ECO:0007669"/>
    <property type="project" value="TreeGrafter"/>
</dbReference>
<dbReference type="EMBL" id="SDKM01000013">
    <property type="protein sequence ID" value="RYP86115.1"/>
    <property type="molecule type" value="Genomic_DNA"/>
</dbReference>
<dbReference type="NCBIfam" id="TIGR01460">
    <property type="entry name" value="HAD-SF-IIA"/>
    <property type="match status" value="1"/>
</dbReference>
<dbReference type="Pfam" id="PF13242">
    <property type="entry name" value="Hydrolase_like"/>
    <property type="match status" value="1"/>
</dbReference>
<organism evidence="2 3">
    <name type="scientific">Nocardioides guangzhouensis</name>
    <dbReference type="NCBI Taxonomy" id="2497878"/>
    <lineage>
        <taxon>Bacteria</taxon>
        <taxon>Bacillati</taxon>
        <taxon>Actinomycetota</taxon>
        <taxon>Actinomycetes</taxon>
        <taxon>Propionibacteriales</taxon>
        <taxon>Nocardioidaceae</taxon>
        <taxon>Nocardioides</taxon>
    </lineage>
</organism>
<evidence type="ECO:0000313" key="3">
    <source>
        <dbReference type="Proteomes" id="UP000295198"/>
    </source>
</evidence>
<name>A0A4Q4ZEP7_9ACTN</name>
<dbReference type="AlphaFoldDB" id="A0A4Q4ZEP7"/>
<dbReference type="Gene3D" id="3.40.50.1000">
    <property type="entry name" value="HAD superfamily/HAD-like"/>
    <property type="match status" value="2"/>
</dbReference>
<dbReference type="InterPro" id="IPR006357">
    <property type="entry name" value="HAD-SF_hydro_IIA"/>
</dbReference>
<keyword evidence="3" id="KW-1185">Reference proteome</keyword>